<dbReference type="Pfam" id="PF08125">
    <property type="entry name" value="Mannitol_dh_C"/>
    <property type="match status" value="1"/>
</dbReference>
<name>A0A5K1IA36_9GAMM</name>
<feature type="domain" description="Mannitol dehydrogenase C-terminal" evidence="3">
    <location>
        <begin position="287"/>
        <end position="464"/>
    </location>
</feature>
<dbReference type="InterPro" id="IPR000669">
    <property type="entry name" value="Mannitol_DH"/>
</dbReference>
<sequence length="505" mass="55141">MALPLSQQTLAALGQDVGVPAYDRRRLRPGILHIGLGNFHRSHMATYLDRLFTQGEAHDWAVIGAGVMPADARTRRRLSSQDWLSTVVDLHPEGSSARVVGAMIDFVPVASAAIVKALVDPGVRIVSLTITEGGYFIDPATGRFDAAHPRILADAADPRRPGTLFGMLVKALAERRARGLGPFTVLSCDNLPGNGVVTRSVVVGLAEHIDGDLAAWIRREVSFPSAMVDCITPRTTACERELVSRRFGIEDAAPVVCESFRQWVVEDRFCAGRPPLERVGVEFVDEVSGHETMKLRLLNAGHASIAYVAALLGYQQVHAAMGDPDIHDWLDALQAREILPVLRPVEGLDYNAYRKRIVERLRNPEIGDTVSRLCANGSTRQPKFILPALRDALGRGLPMAGLALELALWCHYCRVADDTPGLPSLDDPLASRLRAGAREAARSPRAFLGIREVFHDLAEFHSLRMAFAAWLGIIEAGGPRAAIRRYIDWGDHRSSSRQASYAGSS</sequence>
<reference evidence="4 5" key="1">
    <citation type="submission" date="2019-09" db="EMBL/GenBank/DDBJ databases">
        <authorList>
            <person name="Criscuolo A."/>
        </authorList>
    </citation>
    <scope>NUCLEOTIDE SEQUENCE [LARGE SCALE GENOMIC DNA]</scope>
    <source>
        <strain evidence="5">3(2)</strain>
    </source>
</reference>
<keyword evidence="5" id="KW-1185">Reference proteome</keyword>
<dbReference type="InterPro" id="IPR013118">
    <property type="entry name" value="Mannitol_DH_C"/>
</dbReference>
<dbReference type="PANTHER" id="PTHR43362">
    <property type="entry name" value="MANNITOL DEHYDROGENASE DSF1-RELATED"/>
    <property type="match status" value="1"/>
</dbReference>
<keyword evidence="1 4" id="KW-0560">Oxidoreductase</keyword>
<evidence type="ECO:0000313" key="5">
    <source>
        <dbReference type="Proteomes" id="UP000326725"/>
    </source>
</evidence>
<dbReference type="InterPro" id="IPR036291">
    <property type="entry name" value="NAD(P)-bd_dom_sf"/>
</dbReference>
<dbReference type="InterPro" id="IPR008927">
    <property type="entry name" value="6-PGluconate_DH-like_C_sf"/>
</dbReference>
<organism evidence="4 5">
    <name type="scientific">Halomonas lysinitropha</name>
    <dbReference type="NCBI Taxonomy" id="2607506"/>
    <lineage>
        <taxon>Bacteria</taxon>
        <taxon>Pseudomonadati</taxon>
        <taxon>Pseudomonadota</taxon>
        <taxon>Gammaproteobacteria</taxon>
        <taxon>Oceanospirillales</taxon>
        <taxon>Halomonadaceae</taxon>
        <taxon>Halomonas</taxon>
    </lineage>
</organism>
<evidence type="ECO:0000259" key="3">
    <source>
        <dbReference type="Pfam" id="PF08125"/>
    </source>
</evidence>
<dbReference type="GO" id="GO:0050086">
    <property type="term" value="F:mannitol 2-dehydrogenase activity"/>
    <property type="evidence" value="ECO:0007669"/>
    <property type="project" value="UniProtKB-EC"/>
</dbReference>
<dbReference type="Gene3D" id="1.10.1040.10">
    <property type="entry name" value="N-(1-d-carboxylethyl)-l-norvaline Dehydrogenase, domain 2"/>
    <property type="match status" value="1"/>
</dbReference>
<proteinExistence type="predicted"/>
<dbReference type="EMBL" id="CABVOU010000044">
    <property type="protein sequence ID" value="VVZ97038.1"/>
    <property type="molecule type" value="Genomic_DNA"/>
</dbReference>
<dbReference type="InterPro" id="IPR013328">
    <property type="entry name" value="6PGD_dom2"/>
</dbReference>
<dbReference type="InterPro" id="IPR050988">
    <property type="entry name" value="Mannitol_DH/Oxidoreductase"/>
</dbReference>
<dbReference type="RefSeq" id="WP_151444848.1">
    <property type="nucleotide sequence ID" value="NZ_CABVOU010000044.1"/>
</dbReference>
<evidence type="ECO:0000259" key="2">
    <source>
        <dbReference type="Pfam" id="PF01232"/>
    </source>
</evidence>
<dbReference type="InterPro" id="IPR013131">
    <property type="entry name" value="Mannitol_DH_N"/>
</dbReference>
<dbReference type="EC" id="1.1.1.67" evidence="4"/>
<dbReference type="Pfam" id="PF01232">
    <property type="entry name" value="Mannitol_dh"/>
    <property type="match status" value="1"/>
</dbReference>
<accession>A0A5K1IA36</accession>
<dbReference type="SUPFAM" id="SSF51735">
    <property type="entry name" value="NAD(P)-binding Rossmann-fold domains"/>
    <property type="match status" value="1"/>
</dbReference>
<dbReference type="AlphaFoldDB" id="A0A5K1IA36"/>
<dbReference type="Proteomes" id="UP000326725">
    <property type="component" value="Unassembled WGS sequence"/>
</dbReference>
<dbReference type="PANTHER" id="PTHR43362:SF1">
    <property type="entry name" value="MANNITOL DEHYDROGENASE 2-RELATED"/>
    <property type="match status" value="1"/>
</dbReference>
<evidence type="ECO:0000256" key="1">
    <source>
        <dbReference type="ARBA" id="ARBA00023002"/>
    </source>
</evidence>
<protein>
    <submittedName>
        <fullName evidence="4">Mannitol 2-dehydrogenase</fullName>
        <ecNumber evidence="4">1.1.1.67</ecNumber>
    </submittedName>
</protein>
<feature type="domain" description="Mannitol dehydrogenase N-terminal" evidence="2">
    <location>
        <begin position="30"/>
        <end position="277"/>
    </location>
</feature>
<dbReference type="SUPFAM" id="SSF48179">
    <property type="entry name" value="6-phosphogluconate dehydrogenase C-terminal domain-like"/>
    <property type="match status" value="1"/>
</dbReference>
<dbReference type="PRINTS" id="PR00084">
    <property type="entry name" value="MTLDHDRGNASE"/>
</dbReference>
<dbReference type="Gene3D" id="3.40.50.720">
    <property type="entry name" value="NAD(P)-binding Rossmann-like Domain"/>
    <property type="match status" value="1"/>
</dbReference>
<evidence type="ECO:0000313" key="4">
    <source>
        <dbReference type="EMBL" id="VVZ97038.1"/>
    </source>
</evidence>
<gene>
    <name evidence="4" type="primary">mtlK</name>
    <name evidence="4" type="ORF">HALO32_03153</name>
</gene>